<evidence type="ECO:0000256" key="10">
    <source>
        <dbReference type="PROSITE-ProRule" id="PRU01360"/>
    </source>
</evidence>
<keyword evidence="8 15" id="KW-0675">Receptor</keyword>
<evidence type="ECO:0000256" key="11">
    <source>
        <dbReference type="RuleBase" id="RU003357"/>
    </source>
</evidence>
<dbReference type="GO" id="GO:0044718">
    <property type="term" value="P:siderophore transmembrane transport"/>
    <property type="evidence" value="ECO:0007669"/>
    <property type="project" value="TreeGrafter"/>
</dbReference>
<keyword evidence="9 10" id="KW-0998">Cell outer membrane</keyword>
<keyword evidence="6 11" id="KW-0798">TonB box</keyword>
<evidence type="ECO:0000256" key="1">
    <source>
        <dbReference type="ARBA" id="ARBA00004571"/>
    </source>
</evidence>
<keyword evidence="2 10" id="KW-0813">Transport</keyword>
<dbReference type="AlphaFoldDB" id="A0A6L9EDI0"/>
<name>A0A6L9EDI0_9FLAO</name>
<dbReference type="SUPFAM" id="SSF49464">
    <property type="entry name" value="Carboxypeptidase regulatory domain-like"/>
    <property type="match status" value="1"/>
</dbReference>
<dbReference type="PROSITE" id="PS52016">
    <property type="entry name" value="TONB_DEPENDENT_REC_3"/>
    <property type="match status" value="1"/>
</dbReference>
<dbReference type="PANTHER" id="PTHR30069:SF29">
    <property type="entry name" value="HEMOGLOBIN AND HEMOGLOBIN-HAPTOGLOBIN-BINDING PROTEIN 1-RELATED"/>
    <property type="match status" value="1"/>
</dbReference>
<dbReference type="Pfam" id="PF00593">
    <property type="entry name" value="TonB_dep_Rec_b-barrel"/>
    <property type="match status" value="1"/>
</dbReference>
<protein>
    <submittedName>
        <fullName evidence="15">TonB-dependent receptor</fullName>
    </submittedName>
</protein>
<dbReference type="Proteomes" id="UP000475249">
    <property type="component" value="Unassembled WGS sequence"/>
</dbReference>
<dbReference type="PANTHER" id="PTHR30069">
    <property type="entry name" value="TONB-DEPENDENT OUTER MEMBRANE RECEPTOR"/>
    <property type="match status" value="1"/>
</dbReference>
<keyword evidence="5 12" id="KW-0732">Signal</keyword>
<dbReference type="Pfam" id="PF07715">
    <property type="entry name" value="Plug"/>
    <property type="match status" value="1"/>
</dbReference>
<evidence type="ECO:0000259" key="13">
    <source>
        <dbReference type="Pfam" id="PF00593"/>
    </source>
</evidence>
<comment type="caution">
    <text evidence="15">The sequence shown here is derived from an EMBL/GenBank/DDBJ whole genome shotgun (WGS) entry which is preliminary data.</text>
</comment>
<gene>
    <name evidence="15" type="ORF">GTQ38_12520</name>
</gene>
<evidence type="ECO:0000313" key="16">
    <source>
        <dbReference type="Proteomes" id="UP000475249"/>
    </source>
</evidence>
<evidence type="ECO:0000256" key="4">
    <source>
        <dbReference type="ARBA" id="ARBA00022692"/>
    </source>
</evidence>
<proteinExistence type="inferred from homology"/>
<reference evidence="15 16" key="1">
    <citation type="submission" date="2020-01" db="EMBL/GenBank/DDBJ databases">
        <title>Bacteria diversity of Porities sp.</title>
        <authorList>
            <person name="Wang G."/>
        </authorList>
    </citation>
    <scope>NUCLEOTIDE SEQUENCE [LARGE SCALE GENOMIC DNA]</scope>
    <source>
        <strain evidence="15 16">R33</strain>
    </source>
</reference>
<dbReference type="InterPro" id="IPR037066">
    <property type="entry name" value="Plug_dom_sf"/>
</dbReference>
<evidence type="ECO:0000256" key="5">
    <source>
        <dbReference type="ARBA" id="ARBA00022729"/>
    </source>
</evidence>
<accession>A0A6L9EDI0</accession>
<evidence type="ECO:0000256" key="7">
    <source>
        <dbReference type="ARBA" id="ARBA00023136"/>
    </source>
</evidence>
<dbReference type="InterPro" id="IPR039426">
    <property type="entry name" value="TonB-dep_rcpt-like"/>
</dbReference>
<feature type="domain" description="TonB-dependent receptor plug" evidence="14">
    <location>
        <begin position="119"/>
        <end position="222"/>
    </location>
</feature>
<feature type="signal peptide" evidence="12">
    <location>
        <begin position="1"/>
        <end position="19"/>
    </location>
</feature>
<evidence type="ECO:0000256" key="12">
    <source>
        <dbReference type="SAM" id="SignalP"/>
    </source>
</evidence>
<organism evidence="15 16">
    <name type="scientific">Poritiphilus flavus</name>
    <dbReference type="NCBI Taxonomy" id="2697053"/>
    <lineage>
        <taxon>Bacteria</taxon>
        <taxon>Pseudomonadati</taxon>
        <taxon>Bacteroidota</taxon>
        <taxon>Flavobacteriia</taxon>
        <taxon>Flavobacteriales</taxon>
        <taxon>Flavobacteriaceae</taxon>
        <taxon>Poritiphilus</taxon>
    </lineage>
</organism>
<dbReference type="EMBL" id="WXYO01000005">
    <property type="protein sequence ID" value="NAS12834.1"/>
    <property type="molecule type" value="Genomic_DNA"/>
</dbReference>
<evidence type="ECO:0000313" key="15">
    <source>
        <dbReference type="EMBL" id="NAS12834.1"/>
    </source>
</evidence>
<dbReference type="InterPro" id="IPR008969">
    <property type="entry name" value="CarboxyPept-like_regulatory"/>
</dbReference>
<evidence type="ECO:0000256" key="9">
    <source>
        <dbReference type="ARBA" id="ARBA00023237"/>
    </source>
</evidence>
<keyword evidence="4 10" id="KW-0812">Transmembrane</keyword>
<dbReference type="InterPro" id="IPR012910">
    <property type="entry name" value="Plug_dom"/>
</dbReference>
<dbReference type="GO" id="GO:0009279">
    <property type="term" value="C:cell outer membrane"/>
    <property type="evidence" value="ECO:0007669"/>
    <property type="project" value="UniProtKB-SubCell"/>
</dbReference>
<evidence type="ECO:0000256" key="8">
    <source>
        <dbReference type="ARBA" id="ARBA00023170"/>
    </source>
</evidence>
<keyword evidence="3 10" id="KW-1134">Transmembrane beta strand</keyword>
<evidence type="ECO:0000256" key="2">
    <source>
        <dbReference type="ARBA" id="ARBA00022448"/>
    </source>
</evidence>
<keyword evidence="16" id="KW-1185">Reference proteome</keyword>
<feature type="chain" id="PRO_5026702137" evidence="12">
    <location>
        <begin position="20"/>
        <end position="746"/>
    </location>
</feature>
<comment type="subcellular location">
    <subcellularLocation>
        <location evidence="1 10">Cell outer membrane</location>
        <topology evidence="1 10">Multi-pass membrane protein</topology>
    </subcellularLocation>
</comment>
<evidence type="ECO:0000256" key="6">
    <source>
        <dbReference type="ARBA" id="ARBA00023077"/>
    </source>
</evidence>
<dbReference type="GO" id="GO:0015344">
    <property type="term" value="F:siderophore uptake transmembrane transporter activity"/>
    <property type="evidence" value="ECO:0007669"/>
    <property type="project" value="TreeGrafter"/>
</dbReference>
<dbReference type="Gene3D" id="2.170.130.10">
    <property type="entry name" value="TonB-dependent receptor, plug domain"/>
    <property type="match status" value="1"/>
</dbReference>
<dbReference type="RefSeq" id="WP_161435859.1">
    <property type="nucleotide sequence ID" value="NZ_WXYO01000005.1"/>
</dbReference>
<comment type="similarity">
    <text evidence="10 11">Belongs to the TonB-dependent receptor family.</text>
</comment>
<evidence type="ECO:0000259" key="14">
    <source>
        <dbReference type="Pfam" id="PF07715"/>
    </source>
</evidence>
<dbReference type="SUPFAM" id="SSF56935">
    <property type="entry name" value="Porins"/>
    <property type="match status" value="1"/>
</dbReference>
<feature type="domain" description="TonB-dependent receptor-like beta-barrel" evidence="13">
    <location>
        <begin position="293"/>
        <end position="704"/>
    </location>
</feature>
<dbReference type="Pfam" id="PF13715">
    <property type="entry name" value="CarbopepD_reg_2"/>
    <property type="match status" value="1"/>
</dbReference>
<sequence length="746" mass="84990">MKKIVFMIFLGLLPSISFSQQQLKGMVMEANPENEHIGLEGANVYWMNSQTGTITKADGTFSIPYLQEYKKLIISYVGYRTDTLTINSPQFVHHLLIPSNELEEVELIKERDAVEKARFSSQNVVTINSAELLKAACCNLSESFETNPAIDVNFSDALTGTRQIRMLGLTSPYLLITQENIPMVRGASQAYGLTFTPGTWVESIQITKGAGSVVNGYESISGQINAELVKPLTDNSLFINGYANRNGRLELNTHINHKLTDKLSTGLYIHGNRRDQIEDRNGDGFLDAPLANQINVQNRWQIQDAEKGWVSFVNVRFLNDEKQVGQSDYDPLTDRFTTNAWGSEIDTRRFDSSLKLGYVFPELPFQSFGFQLSYSTHKQESYFGFNQYDIRHESIYSNLMFNSIIGDTRNKFKTGITFAHDGYDELVNTVDYARVDNSVGAFFEYSYEDLEKVSLTAGLRVDTHNRLGTFFTPRFHIRYTPWEGASLRGSFGRGRRAANFFAENQQFFATSRELRILDTGRSVYGLDPEDAWNYGLSFLQGFNLFGRQGNVTVDYYRTDFRDQVVVDWEDPRAISFYNLEGESYANSFQLEVNHEILENLDLRAAYKLYDVKTDYQSGRLQKPLQARQRFFANLGYQTKPKENGSQWRLDYTVHSLGEQRLPNTSANPAEFRLPENSEPYSLMNAQVTKVFSGKFEVYIGGENLTNFTQDSPVLGSTDPFGPNFDTSIVFAPIMGRMYYAGFRYKI</sequence>
<dbReference type="InterPro" id="IPR036942">
    <property type="entry name" value="Beta-barrel_TonB_sf"/>
</dbReference>
<evidence type="ECO:0000256" key="3">
    <source>
        <dbReference type="ARBA" id="ARBA00022452"/>
    </source>
</evidence>
<keyword evidence="7 10" id="KW-0472">Membrane</keyword>
<dbReference type="Gene3D" id="2.40.170.20">
    <property type="entry name" value="TonB-dependent receptor, beta-barrel domain"/>
    <property type="match status" value="1"/>
</dbReference>
<dbReference type="InterPro" id="IPR000531">
    <property type="entry name" value="Beta-barrel_TonB"/>
</dbReference>